<feature type="transmembrane region" description="Helical" evidence="4">
    <location>
        <begin position="363"/>
        <end position="380"/>
    </location>
</feature>
<keyword evidence="4" id="KW-0812">Transmembrane</keyword>
<comment type="caution">
    <text evidence="5">The sequence shown here is derived from an EMBL/GenBank/DDBJ whole genome shotgun (WGS) entry which is preliminary data.</text>
</comment>
<protein>
    <submittedName>
        <fullName evidence="5">Uncharacterized protein</fullName>
    </submittedName>
</protein>
<gene>
    <name evidence="5" type="ORF">A3A49_00450</name>
</gene>
<feature type="transmembrane region" description="Helical" evidence="4">
    <location>
        <begin position="62"/>
        <end position="83"/>
    </location>
</feature>
<dbReference type="PANTHER" id="PTHR44227:SF3">
    <property type="entry name" value="PROTEIN O-MANNOSYL-TRANSFERASE TMTC4"/>
    <property type="match status" value="1"/>
</dbReference>
<dbReference type="Pfam" id="PF13181">
    <property type="entry name" value="TPR_8"/>
    <property type="match status" value="1"/>
</dbReference>
<dbReference type="PANTHER" id="PTHR44227">
    <property type="match status" value="1"/>
</dbReference>
<dbReference type="PROSITE" id="PS50293">
    <property type="entry name" value="TPR_REGION"/>
    <property type="match status" value="1"/>
</dbReference>
<feature type="transmembrane region" description="Helical" evidence="4">
    <location>
        <begin position="335"/>
        <end position="357"/>
    </location>
</feature>
<keyword evidence="2 3" id="KW-0802">TPR repeat</keyword>
<dbReference type="SUPFAM" id="SSF48452">
    <property type="entry name" value="TPR-like"/>
    <property type="match status" value="1"/>
</dbReference>
<evidence type="ECO:0000313" key="5">
    <source>
        <dbReference type="EMBL" id="OGD98086.1"/>
    </source>
</evidence>
<feature type="transmembrane region" description="Helical" evidence="4">
    <location>
        <begin position="103"/>
        <end position="123"/>
    </location>
</feature>
<dbReference type="EMBL" id="MFBO01000017">
    <property type="protein sequence ID" value="OGD98086.1"/>
    <property type="molecule type" value="Genomic_DNA"/>
</dbReference>
<proteinExistence type="predicted"/>
<evidence type="ECO:0000256" key="3">
    <source>
        <dbReference type="PROSITE-ProRule" id="PRU00339"/>
    </source>
</evidence>
<dbReference type="InterPro" id="IPR011990">
    <property type="entry name" value="TPR-like_helical_dom_sf"/>
</dbReference>
<name>A0A1F5H1R0_9BACT</name>
<feature type="transmembrane region" description="Helical" evidence="4">
    <location>
        <begin position="196"/>
        <end position="225"/>
    </location>
</feature>
<feature type="transmembrane region" description="Helical" evidence="4">
    <location>
        <begin position="231"/>
        <end position="250"/>
    </location>
</feature>
<feature type="transmembrane region" description="Helical" evidence="4">
    <location>
        <begin position="166"/>
        <end position="184"/>
    </location>
</feature>
<dbReference type="STRING" id="1797725.A3A49_00450"/>
<dbReference type="Pfam" id="PF13424">
    <property type="entry name" value="TPR_12"/>
    <property type="match status" value="1"/>
</dbReference>
<dbReference type="InterPro" id="IPR052346">
    <property type="entry name" value="O-mannosyl-transferase_TMTC"/>
</dbReference>
<keyword evidence="4" id="KW-1133">Transmembrane helix</keyword>
<dbReference type="PROSITE" id="PS50005">
    <property type="entry name" value="TPR"/>
    <property type="match status" value="2"/>
</dbReference>
<feature type="transmembrane region" description="Helical" evidence="4">
    <location>
        <begin position="392"/>
        <end position="411"/>
    </location>
</feature>
<feature type="repeat" description="TPR" evidence="3">
    <location>
        <begin position="468"/>
        <end position="501"/>
    </location>
</feature>
<evidence type="ECO:0000256" key="1">
    <source>
        <dbReference type="ARBA" id="ARBA00022737"/>
    </source>
</evidence>
<dbReference type="Gene3D" id="1.25.40.10">
    <property type="entry name" value="Tetratricopeptide repeat domain"/>
    <property type="match status" value="1"/>
</dbReference>
<feature type="transmembrane region" description="Helical" evidence="4">
    <location>
        <begin position="309"/>
        <end position="328"/>
    </location>
</feature>
<accession>A0A1F5H1R0</accession>
<dbReference type="AlphaFoldDB" id="A0A1F5H1R0"/>
<dbReference type="Proteomes" id="UP000176740">
    <property type="component" value="Unassembled WGS sequence"/>
</dbReference>
<evidence type="ECO:0000256" key="4">
    <source>
        <dbReference type="SAM" id="Phobius"/>
    </source>
</evidence>
<feature type="transmembrane region" description="Helical" evidence="4">
    <location>
        <begin position="20"/>
        <end position="41"/>
    </location>
</feature>
<evidence type="ECO:0000313" key="6">
    <source>
        <dbReference type="Proteomes" id="UP000176740"/>
    </source>
</evidence>
<dbReference type="InterPro" id="IPR019734">
    <property type="entry name" value="TPR_rpt"/>
</dbReference>
<organism evidence="5 6">
    <name type="scientific">Candidatus Curtissbacteria bacterium RIFCSPLOWO2_01_FULL_38_11b</name>
    <dbReference type="NCBI Taxonomy" id="1797725"/>
    <lineage>
        <taxon>Bacteria</taxon>
        <taxon>Candidatus Curtissiibacteriota</taxon>
    </lineage>
</organism>
<keyword evidence="4" id="KW-0472">Membrane</keyword>
<reference evidence="5 6" key="1">
    <citation type="journal article" date="2016" name="Nat. Commun.">
        <title>Thousands of microbial genomes shed light on interconnected biogeochemical processes in an aquifer system.</title>
        <authorList>
            <person name="Anantharaman K."/>
            <person name="Brown C.T."/>
            <person name="Hug L.A."/>
            <person name="Sharon I."/>
            <person name="Castelle C.J."/>
            <person name="Probst A.J."/>
            <person name="Thomas B.C."/>
            <person name="Singh A."/>
            <person name="Wilkins M.J."/>
            <person name="Karaoz U."/>
            <person name="Brodie E.L."/>
            <person name="Williams K.H."/>
            <person name="Hubbard S.S."/>
            <person name="Banfield J.F."/>
        </authorList>
    </citation>
    <scope>NUCLEOTIDE SEQUENCE [LARGE SCALE GENOMIC DNA]</scope>
</reference>
<keyword evidence="1" id="KW-0677">Repeat</keyword>
<dbReference type="SMART" id="SM00028">
    <property type="entry name" value="TPR"/>
    <property type="match status" value="4"/>
</dbReference>
<evidence type="ECO:0000256" key="2">
    <source>
        <dbReference type="ARBA" id="ARBA00022803"/>
    </source>
</evidence>
<sequence length="579" mass="66016">MSKSILSLIEKVEEAIPLYHITFFVFVGFMVYFRVLFNNFVWDDMDQVLNNPLIQHLSNIPYFFTASTFSTGGAVLSLAGAYYRPLMTVVFSFNHALWGLNPFGFHLFDVILHIANTIFVFLLLKRLFSFHKFKFSQTAAFIASSLYLVHPVNVESVAYISATSELLYTFFALVAIYTALTFCLRKEISIIHLSVIFLSILASLFSKESGIISVLLVLIVSFIYFRDKFRILFLVCLSSLGVYSIFRFAIAKLSANQQLWPMPIAHATLAERLLTLPYELFSYLRLIFFPKDLHISQADLVTNVSDHRFYLLLAIILIFAVASGIFMIRMKEKLSIFFLLWFLISLGLVLNIVPLYYTVEERWVYFPLIGFLGIISIFIIKVLSQSNFFQKIFMLGVISIFFVLFSLRTMARTADWQDALTLFGRDIKLSATSAELHNNYGVALYKSGDRLRAKEEFATALNLAPDNFSMLNNLGSIYAEEGNYDEAKNLYIKSIKISPTATAYENLAQIYLLTQKPNDTLEFLKEAIVAFPNSPNLNKFIALSLFAVNATEEAKMYAQKSVMLNSSTENINLLQQILK</sequence>
<feature type="repeat" description="TPR" evidence="3">
    <location>
        <begin position="434"/>
        <end position="467"/>
    </location>
</feature>